<proteinExistence type="predicted"/>
<dbReference type="EMBL" id="LAZR01010297">
    <property type="protein sequence ID" value="KKM67733.1"/>
    <property type="molecule type" value="Genomic_DNA"/>
</dbReference>
<feature type="transmembrane region" description="Helical" evidence="1">
    <location>
        <begin position="172"/>
        <end position="189"/>
    </location>
</feature>
<feature type="transmembrane region" description="Helical" evidence="1">
    <location>
        <begin position="240"/>
        <end position="264"/>
    </location>
</feature>
<accession>A0A0F9JDQ9</accession>
<comment type="caution">
    <text evidence="2">The sequence shown here is derived from an EMBL/GenBank/DDBJ whole genome shotgun (WGS) entry which is preliminary data.</text>
</comment>
<reference evidence="2" key="1">
    <citation type="journal article" date="2015" name="Nature">
        <title>Complex archaea that bridge the gap between prokaryotes and eukaryotes.</title>
        <authorList>
            <person name="Spang A."/>
            <person name="Saw J.H."/>
            <person name="Jorgensen S.L."/>
            <person name="Zaremba-Niedzwiedzka K."/>
            <person name="Martijn J."/>
            <person name="Lind A.E."/>
            <person name="van Eijk R."/>
            <person name="Schleper C."/>
            <person name="Guy L."/>
            <person name="Ettema T.J."/>
        </authorList>
    </citation>
    <scope>NUCLEOTIDE SEQUENCE</scope>
</reference>
<evidence type="ECO:0000256" key="1">
    <source>
        <dbReference type="SAM" id="Phobius"/>
    </source>
</evidence>
<organism evidence="2">
    <name type="scientific">marine sediment metagenome</name>
    <dbReference type="NCBI Taxonomy" id="412755"/>
    <lineage>
        <taxon>unclassified sequences</taxon>
        <taxon>metagenomes</taxon>
        <taxon>ecological metagenomes</taxon>
    </lineage>
</organism>
<keyword evidence="1" id="KW-0812">Transmembrane</keyword>
<gene>
    <name evidence="2" type="ORF">LCGC14_1468150</name>
</gene>
<keyword evidence="1" id="KW-1133">Transmembrane helix</keyword>
<protein>
    <submittedName>
        <fullName evidence="2">Uncharacterized protein</fullName>
    </submittedName>
</protein>
<feature type="transmembrane region" description="Helical" evidence="1">
    <location>
        <begin position="276"/>
        <end position="295"/>
    </location>
</feature>
<name>A0A0F9JDQ9_9ZZZZ</name>
<evidence type="ECO:0000313" key="2">
    <source>
        <dbReference type="EMBL" id="KKM67733.1"/>
    </source>
</evidence>
<feature type="transmembrane region" description="Helical" evidence="1">
    <location>
        <begin position="201"/>
        <end position="220"/>
    </location>
</feature>
<sequence length="298" mass="32583">MKNRKYKKLVLIILGFIAILTMSIALLNTSAYPDVETLGCHPEGYTISANVSEIEAEASNNYTLEVTATGENVVIDVFVGAFDNNEFIISPSNIIADNSPDDLEPAANSIRVELNITMPSQDDIYTLRILARASTLDGVDTGLAVIDIIVTVGTVIIPAIPPLALFFNHNNYYIGFVVVILLVIGLIIFQINVKRKRESKLHGIFMISAFALTTINAFLIMKDTMNITFGIIELPIINYIGQLSHIILGSVGYIAGIIAVIGIFSNVPISKMKLAVYVMFLAWTFNFFYGIFVPIPGG</sequence>
<dbReference type="AlphaFoldDB" id="A0A0F9JDQ9"/>
<keyword evidence="1" id="KW-0472">Membrane</keyword>